<dbReference type="PANTHER" id="PTHR31987:SF1">
    <property type="entry name" value="GLUTAMINASE A"/>
    <property type="match status" value="1"/>
</dbReference>
<dbReference type="InterPro" id="IPR052743">
    <property type="entry name" value="Glutaminase_GtaA"/>
</dbReference>
<evidence type="ECO:0000259" key="2">
    <source>
        <dbReference type="Pfam" id="PF16335"/>
    </source>
</evidence>
<dbReference type="Pfam" id="PF17168">
    <property type="entry name" value="DUF5127"/>
    <property type="match status" value="1"/>
</dbReference>
<dbReference type="PANTHER" id="PTHR31987">
    <property type="entry name" value="GLUTAMINASE A-RELATED"/>
    <property type="match status" value="1"/>
</dbReference>
<reference evidence="4 5" key="1">
    <citation type="journal article" date="2020" name="ISME J.">
        <title>Uncovering the hidden diversity of litter-decomposition mechanisms in mushroom-forming fungi.</title>
        <authorList>
            <person name="Floudas D."/>
            <person name="Bentzer J."/>
            <person name="Ahren D."/>
            <person name="Johansson T."/>
            <person name="Persson P."/>
            <person name="Tunlid A."/>
        </authorList>
    </citation>
    <scope>NUCLEOTIDE SEQUENCE [LARGE SCALE GENOMIC DNA]</scope>
    <source>
        <strain evidence="4 5">CBS 406.79</strain>
    </source>
</reference>
<dbReference type="Proteomes" id="UP000518752">
    <property type="component" value="Unassembled WGS sequence"/>
</dbReference>
<name>A0A8H5LUB1_9AGAR</name>
<keyword evidence="5" id="KW-1185">Reference proteome</keyword>
<evidence type="ECO:0000256" key="1">
    <source>
        <dbReference type="SAM" id="SignalP"/>
    </source>
</evidence>
<dbReference type="EMBL" id="JAACJN010000127">
    <property type="protein sequence ID" value="KAF5369606.1"/>
    <property type="molecule type" value="Genomic_DNA"/>
</dbReference>
<dbReference type="AlphaFoldDB" id="A0A8H5LUB1"/>
<organism evidence="4 5">
    <name type="scientific">Collybiopsis confluens</name>
    <dbReference type="NCBI Taxonomy" id="2823264"/>
    <lineage>
        <taxon>Eukaryota</taxon>
        <taxon>Fungi</taxon>
        <taxon>Dikarya</taxon>
        <taxon>Basidiomycota</taxon>
        <taxon>Agaricomycotina</taxon>
        <taxon>Agaricomycetes</taxon>
        <taxon>Agaricomycetidae</taxon>
        <taxon>Agaricales</taxon>
        <taxon>Marasmiineae</taxon>
        <taxon>Omphalotaceae</taxon>
        <taxon>Collybiopsis</taxon>
    </lineage>
</organism>
<accession>A0A8H5LUB1</accession>
<evidence type="ECO:0008006" key="6">
    <source>
        <dbReference type="Google" id="ProtNLM"/>
    </source>
</evidence>
<evidence type="ECO:0000313" key="4">
    <source>
        <dbReference type="EMBL" id="KAF5369606.1"/>
    </source>
</evidence>
<dbReference type="InterPro" id="IPR032514">
    <property type="entry name" value="GtaA_central"/>
</dbReference>
<protein>
    <recommendedName>
        <fullName evidence="6">DUF1793-domain-containing protein</fullName>
    </recommendedName>
</protein>
<proteinExistence type="predicted"/>
<comment type="caution">
    <text evidence="4">The sequence shown here is derived from an EMBL/GenBank/DDBJ whole genome shotgun (WGS) entry which is preliminary data.</text>
</comment>
<keyword evidence="1" id="KW-0732">Signal</keyword>
<gene>
    <name evidence="4" type="ORF">D9757_010466</name>
</gene>
<evidence type="ECO:0000259" key="3">
    <source>
        <dbReference type="Pfam" id="PF17168"/>
    </source>
</evidence>
<dbReference type="InterPro" id="IPR033433">
    <property type="entry name" value="GtaA_N"/>
</dbReference>
<dbReference type="OrthoDB" id="3918848at2759"/>
<evidence type="ECO:0000313" key="5">
    <source>
        <dbReference type="Proteomes" id="UP000518752"/>
    </source>
</evidence>
<feature type="signal peptide" evidence="1">
    <location>
        <begin position="1"/>
        <end position="23"/>
    </location>
</feature>
<feature type="domain" description="Glutaminase A N-terminal" evidence="3">
    <location>
        <begin position="108"/>
        <end position="338"/>
    </location>
</feature>
<feature type="chain" id="PRO_5034031283" description="DUF1793-domain-containing protein" evidence="1">
    <location>
        <begin position="24"/>
        <end position="711"/>
    </location>
</feature>
<feature type="domain" description="Glutaminase A central" evidence="2">
    <location>
        <begin position="345"/>
        <end position="709"/>
    </location>
</feature>
<dbReference type="Pfam" id="PF16335">
    <property type="entry name" value="GtaA_6_Hairpin"/>
    <property type="match status" value="1"/>
</dbReference>
<sequence length="711" mass="76888">MITLRDCVLLLFLTLSPLFSVSAWTSTPFNPPSYPLAVRSPYLSAWLPSGGSGVALNSAWPQFWTGTTVGWAGFVKVDNASYSFLGDPVVSGAVFTKATQLSAQFTSTQSIFIFTAGPVQITVTFLSPIEPTDFVKQSLPLSYLSVSAVPTDGSSHSVSVYTDISGEWLTSNDTLAINWTTTTGDVLSHQSQLQTQTVYTESSDRILQGSVYYSTQNIAGTTYQTGQDIVVRAQFLNNGVLSNTQDTNFRAVSNEWPVFAFARSLGTVTTSSSQTALFSVGHVRDPVTKYIQNDGNTFQARSYYFWSTYSTIADAISAFLIDYSAALARAKALDLKLQIASQGISSAYADIVALSMRQTFGATELTISGSPGAWNTSDVLMFIKEISSDGNLNTVDIIMPAWPGFMYLNPTLGKYLLLPLLQYQATGQYPNPWAVHDLGGTLDFGSIGDLSLIIYAGSPIANGHNLGADEHMPVEESGNMINMILDYTQRTGDTSVATRYSGLLTQWANYLVANTLFPADQLSTTDFAGSLPNQTNLAIKGIIAIKAMSVISNKYLNNAASASSYSSTADSFLNTWQSFGISSDKSHLVLEYGNQSTKVLAYNLAMDKVLGLNFIPASITSLQSTHYANNLEKYGFPIDSRTAYTSSQWMIWAATTTSTSVRDDFISAIHSWLSSGLTSTPYGDRFEDDSGSNSPNKNRPVVGGNLALLLI</sequence>